<sequence length="172" mass="19187">MFKKSAIALLTLSLSLSASANWQVGGGYMNLSDDSDDLDVSLNGVYGSIAYNYKMENEKFSIVPEFRLGTGVSEDTVDGYYYDVDIELERFIALSARAQYQMNDNFYMYALPSYANAKLKASIGSTSESDDDWEFGYGVGAGFNFRENGILNFSYEQYDDADLFTASLSIQF</sequence>
<feature type="domain" description="Outer membrane protein beta-barrel" evidence="3">
    <location>
        <begin position="7"/>
        <end position="162"/>
    </location>
</feature>
<organism evidence="4 5">
    <name type="scientific">Thalassotalea algicola</name>
    <dbReference type="NCBI Taxonomy" id="2716224"/>
    <lineage>
        <taxon>Bacteria</taxon>
        <taxon>Pseudomonadati</taxon>
        <taxon>Pseudomonadota</taxon>
        <taxon>Gammaproteobacteria</taxon>
        <taxon>Alteromonadales</taxon>
        <taxon>Colwelliaceae</taxon>
        <taxon>Thalassotalea</taxon>
    </lineage>
</organism>
<dbReference type="SUPFAM" id="SSF56925">
    <property type="entry name" value="OMPA-like"/>
    <property type="match status" value="1"/>
</dbReference>
<dbReference type="EMBL" id="JABBXH010000001">
    <property type="protein sequence ID" value="NMP30001.1"/>
    <property type="molecule type" value="Genomic_DNA"/>
</dbReference>
<feature type="chain" id="PRO_5031440441" evidence="2">
    <location>
        <begin position="21"/>
        <end position="172"/>
    </location>
</feature>
<dbReference type="InterPro" id="IPR011250">
    <property type="entry name" value="OMP/PagP_B-barrel"/>
</dbReference>
<dbReference type="Pfam" id="PF13505">
    <property type="entry name" value="OMP_b-brl"/>
    <property type="match status" value="1"/>
</dbReference>
<proteinExistence type="predicted"/>
<keyword evidence="5" id="KW-1185">Reference proteome</keyword>
<protein>
    <submittedName>
        <fullName evidence="4">Porin family protein</fullName>
    </submittedName>
</protein>
<reference evidence="4 5" key="1">
    <citation type="submission" date="2020-04" db="EMBL/GenBank/DDBJ databases">
        <title>Thalassotalea sp. M1531, isolated from the surface of marine red alga.</title>
        <authorList>
            <person name="Pang L."/>
            <person name="Lu D.-C."/>
        </authorList>
    </citation>
    <scope>NUCLEOTIDE SEQUENCE [LARGE SCALE GENOMIC DNA]</scope>
    <source>
        <strain evidence="4 5">M1531</strain>
    </source>
</reference>
<evidence type="ECO:0000259" key="3">
    <source>
        <dbReference type="Pfam" id="PF13505"/>
    </source>
</evidence>
<accession>A0A7Y0LAC4</accession>
<dbReference type="Gene3D" id="2.40.160.20">
    <property type="match status" value="1"/>
</dbReference>
<evidence type="ECO:0000313" key="4">
    <source>
        <dbReference type="EMBL" id="NMP30001.1"/>
    </source>
</evidence>
<evidence type="ECO:0000313" key="5">
    <source>
        <dbReference type="Proteomes" id="UP000568664"/>
    </source>
</evidence>
<dbReference type="Proteomes" id="UP000568664">
    <property type="component" value="Unassembled WGS sequence"/>
</dbReference>
<keyword evidence="1 2" id="KW-0732">Signal</keyword>
<dbReference type="RefSeq" id="WP_169073353.1">
    <property type="nucleotide sequence ID" value="NZ_JABBXH010000001.1"/>
</dbReference>
<comment type="caution">
    <text evidence="4">The sequence shown here is derived from an EMBL/GenBank/DDBJ whole genome shotgun (WGS) entry which is preliminary data.</text>
</comment>
<dbReference type="AlphaFoldDB" id="A0A7Y0LAC4"/>
<gene>
    <name evidence="4" type="ORF">HII17_00380</name>
</gene>
<evidence type="ECO:0000256" key="1">
    <source>
        <dbReference type="ARBA" id="ARBA00022729"/>
    </source>
</evidence>
<evidence type="ECO:0000256" key="2">
    <source>
        <dbReference type="SAM" id="SignalP"/>
    </source>
</evidence>
<feature type="signal peptide" evidence="2">
    <location>
        <begin position="1"/>
        <end position="20"/>
    </location>
</feature>
<dbReference type="InterPro" id="IPR027385">
    <property type="entry name" value="Beta-barrel_OMP"/>
</dbReference>
<name>A0A7Y0LAC4_9GAMM</name>